<dbReference type="Gene3D" id="3.40.50.11390">
    <property type="match status" value="1"/>
</dbReference>
<feature type="signal peptide" evidence="1">
    <location>
        <begin position="1"/>
        <end position="22"/>
    </location>
</feature>
<dbReference type="KEGG" id="vpy:HZI73_22130"/>
<feature type="chain" id="PRO_5038557003" evidence="1">
    <location>
        <begin position="23"/>
        <end position="381"/>
    </location>
</feature>
<dbReference type="EMBL" id="CP058649">
    <property type="protein sequence ID" value="QUI25837.1"/>
    <property type="molecule type" value="Genomic_DNA"/>
</dbReference>
<protein>
    <submittedName>
        <fullName evidence="2">DUF3798 domain-containing protein</fullName>
    </submittedName>
</protein>
<evidence type="ECO:0000313" key="3">
    <source>
        <dbReference type="Proteomes" id="UP000683246"/>
    </source>
</evidence>
<dbReference type="AlphaFoldDB" id="A0A8J8MQL5"/>
<dbReference type="Pfam" id="PF12683">
    <property type="entry name" value="DUF3798"/>
    <property type="match status" value="1"/>
</dbReference>
<organism evidence="2 3">
    <name type="scientific">Vallitalea pronyensis</name>
    <dbReference type="NCBI Taxonomy" id="1348613"/>
    <lineage>
        <taxon>Bacteria</taxon>
        <taxon>Bacillati</taxon>
        <taxon>Bacillota</taxon>
        <taxon>Clostridia</taxon>
        <taxon>Lachnospirales</taxon>
        <taxon>Vallitaleaceae</taxon>
        <taxon>Vallitalea</taxon>
    </lineage>
</organism>
<accession>A0A8J8MQL5</accession>
<gene>
    <name evidence="2" type="ORF">HZI73_22130</name>
</gene>
<dbReference type="InterPro" id="IPR024258">
    <property type="entry name" value="DUF3798"/>
</dbReference>
<dbReference type="PROSITE" id="PS51257">
    <property type="entry name" value="PROKAR_LIPOPROTEIN"/>
    <property type="match status" value="1"/>
</dbReference>
<sequence length="381" mass="42489">MRILKRIFALTLVVCMCVPLLTSCGKKESDDWKIGIITGTVAQNEEEYRAAQDVKKKLGDDRVVLQTYPEKFMDEQETVIANIAGVASDPQVKALVICQAVPGTSAAIDKVKETRDDLLIIVGTSGEDPAMIAERADVCLQTDDLGMGYAVIEQAKKMGAETFVHYSFPRHMSYALLAARRELFRENCEKQGLTFVDATAPDPTGDAGISGSQQFILEDVPKKVAEYGEDTAFFSTNCAMQTPLIKSVYDEHAIYPQPCCPSPFHGFPSALEVNMPEENKGDALYLIEELRRILAENDMTGRMSTWKVPINMMFIEAGADYAVKWIEGDVKEKLDTEALKKSFEDYAKRFADDLNVKITEYDEDGTVYDNYLLILSDFIDL</sequence>
<keyword evidence="3" id="KW-1185">Reference proteome</keyword>
<proteinExistence type="predicted"/>
<name>A0A8J8MQL5_9FIRM</name>
<evidence type="ECO:0000313" key="2">
    <source>
        <dbReference type="EMBL" id="QUI25837.1"/>
    </source>
</evidence>
<reference evidence="2" key="1">
    <citation type="submission" date="2020-07" db="EMBL/GenBank/DDBJ databases">
        <title>Vallitalea pronyensis genome.</title>
        <authorList>
            <person name="Postec A."/>
        </authorList>
    </citation>
    <scope>NUCLEOTIDE SEQUENCE</scope>
    <source>
        <strain evidence="2">FatNI3</strain>
    </source>
</reference>
<dbReference type="Proteomes" id="UP000683246">
    <property type="component" value="Chromosome"/>
</dbReference>
<keyword evidence="1" id="KW-0732">Signal</keyword>
<evidence type="ECO:0000256" key="1">
    <source>
        <dbReference type="SAM" id="SignalP"/>
    </source>
</evidence>